<dbReference type="PANTHER" id="PTHR42910:SF1">
    <property type="entry name" value="MAJOR FACILITATOR SUPERFAMILY (MFS) PROFILE DOMAIN-CONTAINING PROTEIN"/>
    <property type="match status" value="1"/>
</dbReference>
<reference evidence="6" key="1">
    <citation type="submission" date="2012-02" db="EMBL/GenBank/DDBJ databases">
        <title>The complete genome of Frateuria aurantia DSM 6220.</title>
        <authorList>
            <consortium name="US DOE Joint Genome Institute (JGI-PGF)"/>
            <person name="Lucas S."/>
            <person name="Copeland A."/>
            <person name="Lapidus A."/>
            <person name="Glavina del Rio T."/>
            <person name="Dalin E."/>
            <person name="Tice H."/>
            <person name="Bruce D."/>
            <person name="Goodwin L."/>
            <person name="Pitluck S."/>
            <person name="Peters L."/>
            <person name="Ovchinnikova G."/>
            <person name="Teshima H."/>
            <person name="Kyrpides N."/>
            <person name="Mavromatis K."/>
            <person name="Ivanova N."/>
            <person name="Brettin T."/>
            <person name="Detter J.C."/>
            <person name="Han C."/>
            <person name="Larimer F."/>
            <person name="Land M."/>
            <person name="Hauser L."/>
            <person name="Markowitz V."/>
            <person name="Cheng J.-F."/>
            <person name="Hugenholtz P."/>
            <person name="Woyke T."/>
            <person name="Wu D."/>
            <person name="Brambilla E."/>
            <person name="Klenk H.-P."/>
            <person name="Eisen J.A."/>
        </authorList>
    </citation>
    <scope>NUCLEOTIDE SEQUENCE</scope>
    <source>
        <strain evidence="6">DSM 6220</strain>
    </source>
</reference>
<feature type="transmembrane region" description="Helical" evidence="4">
    <location>
        <begin position="249"/>
        <end position="271"/>
    </location>
</feature>
<evidence type="ECO:0000313" key="6">
    <source>
        <dbReference type="EMBL" id="AFC86246.1"/>
    </source>
</evidence>
<feature type="domain" description="Major facilitator superfamily (MFS) profile" evidence="5">
    <location>
        <begin position="14"/>
        <end position="394"/>
    </location>
</feature>
<dbReference type="Gene3D" id="1.20.1250.20">
    <property type="entry name" value="MFS general substrate transporter like domains"/>
    <property type="match status" value="1"/>
</dbReference>
<gene>
    <name evidence="6" type="ordered locus">Fraau_1843</name>
</gene>
<dbReference type="Pfam" id="PF07690">
    <property type="entry name" value="MFS_1"/>
    <property type="match status" value="1"/>
</dbReference>
<feature type="transmembrane region" description="Helical" evidence="4">
    <location>
        <begin position="366"/>
        <end position="384"/>
    </location>
</feature>
<evidence type="ECO:0000256" key="1">
    <source>
        <dbReference type="ARBA" id="ARBA00022692"/>
    </source>
</evidence>
<dbReference type="KEGG" id="fau:Fraau_1843"/>
<feature type="transmembrane region" description="Helical" evidence="4">
    <location>
        <begin position="306"/>
        <end position="330"/>
    </location>
</feature>
<feature type="transmembrane region" description="Helical" evidence="4">
    <location>
        <begin position="138"/>
        <end position="161"/>
    </location>
</feature>
<evidence type="ECO:0000256" key="3">
    <source>
        <dbReference type="ARBA" id="ARBA00023136"/>
    </source>
</evidence>
<dbReference type="Proteomes" id="UP000005234">
    <property type="component" value="Chromosome"/>
</dbReference>
<accession>H8L034</accession>
<feature type="transmembrane region" description="Helical" evidence="4">
    <location>
        <begin position="12"/>
        <end position="34"/>
    </location>
</feature>
<feature type="transmembrane region" description="Helical" evidence="4">
    <location>
        <begin position="283"/>
        <end position="300"/>
    </location>
</feature>
<name>H8L034_FRAAD</name>
<evidence type="ECO:0000256" key="2">
    <source>
        <dbReference type="ARBA" id="ARBA00022989"/>
    </source>
</evidence>
<evidence type="ECO:0000313" key="7">
    <source>
        <dbReference type="Proteomes" id="UP000005234"/>
    </source>
</evidence>
<proteinExistence type="predicted"/>
<dbReference type="PANTHER" id="PTHR42910">
    <property type="entry name" value="TRANSPORTER SCO4007-RELATED"/>
    <property type="match status" value="1"/>
</dbReference>
<dbReference type="PROSITE" id="PS50850">
    <property type="entry name" value="MFS"/>
    <property type="match status" value="1"/>
</dbReference>
<keyword evidence="7" id="KW-1185">Reference proteome</keyword>
<dbReference type="CDD" id="cd17324">
    <property type="entry name" value="MFS_NepI_like"/>
    <property type="match status" value="1"/>
</dbReference>
<feature type="transmembrane region" description="Helical" evidence="4">
    <location>
        <begin position="167"/>
        <end position="185"/>
    </location>
</feature>
<feature type="transmembrane region" description="Helical" evidence="4">
    <location>
        <begin position="106"/>
        <end position="131"/>
    </location>
</feature>
<dbReference type="OrthoDB" id="9815356at2"/>
<evidence type="ECO:0000256" key="4">
    <source>
        <dbReference type="SAM" id="Phobius"/>
    </source>
</evidence>
<feature type="transmembrane region" description="Helical" evidence="4">
    <location>
        <begin position="83"/>
        <end position="100"/>
    </location>
</feature>
<dbReference type="eggNOG" id="COG2814">
    <property type="taxonomic scope" value="Bacteria"/>
</dbReference>
<feature type="transmembrane region" description="Helical" evidence="4">
    <location>
        <begin position="54"/>
        <end position="71"/>
    </location>
</feature>
<dbReference type="InterPro" id="IPR020846">
    <property type="entry name" value="MFS_dom"/>
</dbReference>
<protein>
    <submittedName>
        <fullName evidence="6">Arabinose efflux permease family protein</fullName>
    </submittedName>
</protein>
<organism evidence="6 7">
    <name type="scientific">Frateuria aurantia (strain ATCC 33424 / DSM 6220 / KCTC 2777 / LMG 1558 / NBRC 3245 / NCIMB 13370)</name>
    <name type="common">Acetobacter aurantius</name>
    <dbReference type="NCBI Taxonomy" id="767434"/>
    <lineage>
        <taxon>Bacteria</taxon>
        <taxon>Pseudomonadati</taxon>
        <taxon>Pseudomonadota</taxon>
        <taxon>Gammaproteobacteria</taxon>
        <taxon>Lysobacterales</taxon>
        <taxon>Rhodanobacteraceae</taxon>
        <taxon>Frateuria</taxon>
    </lineage>
</organism>
<dbReference type="AlphaFoldDB" id="H8L034"/>
<dbReference type="EMBL" id="CP003350">
    <property type="protein sequence ID" value="AFC86246.1"/>
    <property type="molecule type" value="Genomic_DNA"/>
</dbReference>
<feature type="transmembrane region" description="Helical" evidence="4">
    <location>
        <begin position="221"/>
        <end position="243"/>
    </location>
</feature>
<evidence type="ECO:0000259" key="5">
    <source>
        <dbReference type="PROSITE" id="PS50850"/>
    </source>
</evidence>
<dbReference type="GO" id="GO:0022857">
    <property type="term" value="F:transmembrane transporter activity"/>
    <property type="evidence" value="ECO:0007669"/>
    <property type="project" value="InterPro"/>
</dbReference>
<dbReference type="SUPFAM" id="SSF103473">
    <property type="entry name" value="MFS general substrate transporter"/>
    <property type="match status" value="1"/>
</dbReference>
<keyword evidence="2 4" id="KW-1133">Transmembrane helix</keyword>
<dbReference type="HOGENOM" id="CLU_001265_23_0_6"/>
<sequence>MTAPAASPSTPALSRATLYAMALASGLGVANIYYNQPMLGVMSHDLADPKVASLIPTLTQLGYAAGLLFLLPLGDMLERRRLIVVQFLVLALALCLAALAPGLATLALASVLVGAAATVAQQIVPYAAILAPPSQRGAAIGTVMSGLLTGILLSRTLAGLVSSMAGWRMMFWLAVPLTLLTALLMQRRLPAHRPASQWGYGQLLGSLYHLWRREPVLRRSAMTQSMLFASFSAFWTVLSLRLAQSPLHLGAAAAGLFGIVGAVGVTMAPVAGRIADRRGPAPVIAVGALVTLLAWLVFAFCPGLSGLVAGVILLDFGVQIAMVSHQHLVYGLHPEYKSRLNTLYMTTMFVGGAAGSALAAAVWRHAAWPGVTMLGGSLALMALLSHLRPRSAAMPAVDVH</sequence>
<keyword evidence="3 4" id="KW-0472">Membrane</keyword>
<feature type="transmembrane region" description="Helical" evidence="4">
    <location>
        <begin position="342"/>
        <end position="360"/>
    </location>
</feature>
<dbReference type="InterPro" id="IPR036259">
    <property type="entry name" value="MFS_trans_sf"/>
</dbReference>
<dbReference type="InterPro" id="IPR011701">
    <property type="entry name" value="MFS"/>
</dbReference>
<keyword evidence="1 4" id="KW-0812">Transmembrane</keyword>
<dbReference type="RefSeq" id="WP_014403251.1">
    <property type="nucleotide sequence ID" value="NC_017033.1"/>
</dbReference>